<sequence length="121" mass="13265">MVEKSMQSSRMTMPPAGLVPVPSVLYGITAVRMEGSQIAEVMMGMIDPGLQQWDLRPAPTRLVEVVDRLVEGDTVVTLFPTERGTLQMGSQVKVDVLPEGTETLAAAEERPGRRLTDLPRF</sequence>
<evidence type="ECO:0000313" key="1">
    <source>
        <dbReference type="EMBL" id="MBL0390711.1"/>
    </source>
</evidence>
<proteinExistence type="predicted"/>
<dbReference type="AlphaFoldDB" id="A0A936YY25"/>
<keyword evidence="2" id="KW-1185">Reference proteome</keyword>
<comment type="caution">
    <text evidence="1">The sequence shown here is derived from an EMBL/GenBank/DDBJ whole genome shotgun (WGS) entry which is preliminary data.</text>
</comment>
<organism evidence="1 2">
    <name type="scientific">Ramlibacter monticola</name>
    <dbReference type="NCBI Taxonomy" id="1926872"/>
    <lineage>
        <taxon>Bacteria</taxon>
        <taxon>Pseudomonadati</taxon>
        <taxon>Pseudomonadota</taxon>
        <taxon>Betaproteobacteria</taxon>
        <taxon>Burkholderiales</taxon>
        <taxon>Comamonadaceae</taxon>
        <taxon>Ramlibacter</taxon>
    </lineage>
</organism>
<dbReference type="EMBL" id="JAEQNE010000001">
    <property type="protein sequence ID" value="MBL0390711.1"/>
    <property type="molecule type" value="Genomic_DNA"/>
</dbReference>
<dbReference type="Proteomes" id="UP000599109">
    <property type="component" value="Unassembled WGS sequence"/>
</dbReference>
<dbReference type="RefSeq" id="WP_201673293.1">
    <property type="nucleotide sequence ID" value="NZ_JAEQNE010000001.1"/>
</dbReference>
<evidence type="ECO:0000313" key="2">
    <source>
        <dbReference type="Proteomes" id="UP000599109"/>
    </source>
</evidence>
<name>A0A936YY25_9BURK</name>
<protein>
    <submittedName>
        <fullName evidence="1">Uncharacterized protein</fullName>
    </submittedName>
</protein>
<gene>
    <name evidence="1" type="ORF">JJ685_06090</name>
</gene>
<reference evidence="1 2" key="1">
    <citation type="journal article" date="2017" name="Int. J. Syst. Evol. Microbiol.">
        <title>Ramlibacter monticola sp. nov., isolated from forest soil.</title>
        <authorList>
            <person name="Chaudhary D.K."/>
            <person name="Kim J."/>
        </authorList>
    </citation>
    <scope>NUCLEOTIDE SEQUENCE [LARGE SCALE GENOMIC DNA]</scope>
    <source>
        <strain evidence="1 2">KACC 19175</strain>
    </source>
</reference>
<accession>A0A936YY25</accession>